<accession>A0A1C1Z0F2</accession>
<dbReference type="RefSeq" id="WP_066173478.1">
    <property type="nucleotide sequence ID" value="NZ_LQZT01000001.1"/>
</dbReference>
<feature type="transmembrane region" description="Helical" evidence="1">
    <location>
        <begin position="57"/>
        <end position="82"/>
    </location>
</feature>
<dbReference type="Gene3D" id="1.10.3730.20">
    <property type="match status" value="1"/>
</dbReference>
<keyword evidence="1" id="KW-0812">Transmembrane</keyword>
<name>A0A1C1Z0F2_9HYPH</name>
<dbReference type="STRING" id="1480615.AWJ14_09130"/>
<dbReference type="Proteomes" id="UP000094795">
    <property type="component" value="Unassembled WGS sequence"/>
</dbReference>
<feature type="transmembrane region" description="Helical" evidence="1">
    <location>
        <begin position="88"/>
        <end position="105"/>
    </location>
</feature>
<keyword evidence="1" id="KW-0472">Membrane</keyword>
<keyword evidence="3" id="KW-1185">Reference proteome</keyword>
<dbReference type="InterPro" id="IPR037185">
    <property type="entry name" value="EmrE-like"/>
</dbReference>
<organism evidence="2 3">
    <name type="scientific">Hoeflea olei</name>
    <dbReference type="NCBI Taxonomy" id="1480615"/>
    <lineage>
        <taxon>Bacteria</taxon>
        <taxon>Pseudomonadati</taxon>
        <taxon>Pseudomonadota</taxon>
        <taxon>Alphaproteobacteria</taxon>
        <taxon>Hyphomicrobiales</taxon>
        <taxon>Rhizobiaceae</taxon>
        <taxon>Hoeflea</taxon>
    </lineage>
</organism>
<keyword evidence="1" id="KW-1133">Transmembrane helix</keyword>
<dbReference type="AlphaFoldDB" id="A0A1C1Z0F2"/>
<comment type="caution">
    <text evidence="2">The sequence shown here is derived from an EMBL/GenBank/DDBJ whole genome shotgun (WGS) entry which is preliminary data.</text>
</comment>
<evidence type="ECO:0000313" key="3">
    <source>
        <dbReference type="Proteomes" id="UP000094795"/>
    </source>
</evidence>
<evidence type="ECO:0008006" key="4">
    <source>
        <dbReference type="Google" id="ProtNLM"/>
    </source>
</evidence>
<gene>
    <name evidence="2" type="ORF">AWJ14_09130</name>
</gene>
<dbReference type="EMBL" id="LQZT01000001">
    <property type="protein sequence ID" value="OCW59212.1"/>
    <property type="molecule type" value="Genomic_DNA"/>
</dbReference>
<protein>
    <recommendedName>
        <fullName evidence="4">EamA domain-containing protein</fullName>
    </recommendedName>
</protein>
<dbReference type="OrthoDB" id="8115659at2"/>
<reference evidence="2 3" key="1">
    <citation type="submission" date="2015-12" db="EMBL/GenBank/DDBJ databases">
        <authorList>
            <person name="Shamseldin A."/>
            <person name="Moawad H."/>
            <person name="Abd El-Rahim W.M."/>
            <person name="Sadowsky M.J."/>
        </authorList>
    </citation>
    <scope>NUCLEOTIDE SEQUENCE [LARGE SCALE GENOMIC DNA]</scope>
    <source>
        <strain evidence="2 3">JC234</strain>
    </source>
</reference>
<evidence type="ECO:0000256" key="1">
    <source>
        <dbReference type="SAM" id="Phobius"/>
    </source>
</evidence>
<dbReference type="SUPFAM" id="SSF103481">
    <property type="entry name" value="Multidrug resistance efflux transporter EmrE"/>
    <property type="match status" value="1"/>
</dbReference>
<proteinExistence type="predicted"/>
<evidence type="ECO:0000313" key="2">
    <source>
        <dbReference type="EMBL" id="OCW59212.1"/>
    </source>
</evidence>
<feature type="transmembrane region" description="Helical" evidence="1">
    <location>
        <begin position="32"/>
        <end position="50"/>
    </location>
</feature>
<sequence>MSPSLMLWLAAAMAVFLAGASSLRLYVDRPSVWLLVLAIGLYSAGNLMMVRLMRESGLAVAMSLSAVLQLVLINAVGLMIFGERPTNMQIGGITLGIVAVTLIVWPQGRQG</sequence>